<dbReference type="Proteomes" id="UP000180235">
    <property type="component" value="Chromosome"/>
</dbReference>
<evidence type="ECO:0000259" key="1">
    <source>
        <dbReference type="Pfam" id="PF19289"/>
    </source>
</evidence>
<evidence type="ECO:0000313" key="2">
    <source>
        <dbReference type="EMBL" id="APB35049.1"/>
    </source>
</evidence>
<protein>
    <submittedName>
        <fullName evidence="2">Zn-dependent protease</fullName>
    </submittedName>
</protein>
<dbReference type="InterPro" id="IPR045569">
    <property type="entry name" value="Metalloprtase-TldD/E_C"/>
</dbReference>
<organism evidence="2 3">
    <name type="scientific">Gloeomargarita lithophora Alchichica-D10</name>
    <dbReference type="NCBI Taxonomy" id="1188229"/>
    <lineage>
        <taxon>Bacteria</taxon>
        <taxon>Bacillati</taxon>
        <taxon>Cyanobacteriota</taxon>
        <taxon>Cyanophyceae</taxon>
        <taxon>Gloeomargaritales</taxon>
        <taxon>Gloeomargaritaceae</taxon>
        <taxon>Gloeomargarita</taxon>
    </lineage>
</organism>
<keyword evidence="3" id="KW-1185">Reference proteome</keyword>
<dbReference type="GO" id="GO:0006508">
    <property type="term" value="P:proteolysis"/>
    <property type="evidence" value="ECO:0007669"/>
    <property type="project" value="UniProtKB-KW"/>
</dbReference>
<dbReference type="PANTHER" id="PTHR43666:SF1">
    <property type="entry name" value="CONSERVED PROTEIN"/>
    <property type="match status" value="1"/>
</dbReference>
<name>A0A1J0AGH5_9CYAN</name>
<evidence type="ECO:0000313" key="3">
    <source>
        <dbReference type="Proteomes" id="UP000180235"/>
    </source>
</evidence>
<accession>A0A1J0AGH5</accession>
<reference evidence="2 3" key="1">
    <citation type="submission" date="2016-10" db="EMBL/GenBank/DDBJ databases">
        <title>Description of Gloeomargarita lithophora gen. nov., sp. nov., a thylakoid-bearing basal-branching cyanobacterium with intracellular carbonates, and proposal for Gloeomargaritales ord. nov.</title>
        <authorList>
            <person name="Moreira D."/>
            <person name="Tavera R."/>
            <person name="Benzerara K."/>
            <person name="Skouri-Panet F."/>
            <person name="Couradeau E."/>
            <person name="Gerard E."/>
            <person name="Loussert C."/>
            <person name="Novelo E."/>
            <person name="Zivanovic Y."/>
            <person name="Lopez-Garcia P."/>
        </authorList>
    </citation>
    <scope>NUCLEOTIDE SEQUENCE [LARGE SCALE GENOMIC DNA]</scope>
    <source>
        <strain evidence="2 3">D10</strain>
    </source>
</reference>
<dbReference type="RefSeq" id="WP_099092502.1">
    <property type="nucleotide sequence ID" value="NZ_CP017675.1"/>
</dbReference>
<dbReference type="InterPro" id="IPR036059">
    <property type="entry name" value="TldD/PmbA_sf"/>
</dbReference>
<dbReference type="KEGG" id="glt:GlitD10_2706"/>
<dbReference type="PANTHER" id="PTHR43666">
    <property type="entry name" value="TLDD PROTEIN"/>
    <property type="match status" value="1"/>
</dbReference>
<keyword evidence="2" id="KW-0645">Protease</keyword>
<feature type="domain" description="Metalloprotease TldD/E C-terminal" evidence="1">
    <location>
        <begin position="219"/>
        <end position="441"/>
    </location>
</feature>
<dbReference type="EMBL" id="CP017675">
    <property type="protein sequence ID" value="APB35049.1"/>
    <property type="molecule type" value="Genomic_DNA"/>
</dbReference>
<dbReference type="SUPFAM" id="SSF111283">
    <property type="entry name" value="Putative modulator of DNA gyrase, PmbA/TldD"/>
    <property type="match status" value="1"/>
</dbReference>
<gene>
    <name evidence="2" type="ORF">GlitD10_2706</name>
</gene>
<dbReference type="OrthoDB" id="9763230at2"/>
<sequence length="444" mass="48857">MADFIAAIADSWQSCMNVLAGLPEAWRAELVAESSDFVRFNGGKIRQTGTVQDAQVQLTLITQGRSGYRRFPLMGVVPLDTAQLQTAVAELRLEVPQLPPDPFLVLPNGSQQSRVEQAGMIPPITAVIAEIVPTVHSLDFTGLYAGGSQVRAYGDSAGQSHWFQTESFTLDYSLFNAQQRAVKGCYADRVWDLAAFSAQIQALSTQLQFLAQPAKALPPGRYPTYFAPAAVAELVGMLSWGGVSEAALRQGTSALLPLQRGERRLNESLHLWENFQDIPAPRFNDQGDLAPAQLPLIERGALVHTLISNRTAKEYGLTPNGAVQGEYLRAPAIRPGTLADDQVLATLDRGLYVSNLHYLNWSDQATGRITGMTRYACFWVERGQWVAPIENLRFDETLYHFWGEGLRGLTQTQILMPATDTYEHRSLGGVLTPGMLVQDFSYTL</sequence>
<dbReference type="GO" id="GO:0008237">
    <property type="term" value="F:metallopeptidase activity"/>
    <property type="evidence" value="ECO:0007669"/>
    <property type="project" value="InterPro"/>
</dbReference>
<dbReference type="Pfam" id="PF19289">
    <property type="entry name" value="PmbA_TldD_3rd"/>
    <property type="match status" value="1"/>
</dbReference>
<dbReference type="STRING" id="1188229.GlitD10_2706"/>
<proteinExistence type="predicted"/>
<dbReference type="AlphaFoldDB" id="A0A1J0AGH5"/>
<keyword evidence="2" id="KW-0378">Hydrolase</keyword>